<feature type="domain" description="Helicase ATP-binding" evidence="6">
    <location>
        <begin position="705"/>
        <end position="876"/>
    </location>
</feature>
<evidence type="ECO:0000259" key="7">
    <source>
        <dbReference type="PROSITE" id="PS51194"/>
    </source>
</evidence>
<dbReference type="Proteomes" id="UP000002630">
    <property type="component" value="Linkage Group LG11"/>
</dbReference>
<evidence type="ECO:0000259" key="6">
    <source>
        <dbReference type="PROSITE" id="PS51192"/>
    </source>
</evidence>
<dbReference type="Pfam" id="PF07717">
    <property type="entry name" value="OB_NTP_bind"/>
    <property type="match status" value="1"/>
</dbReference>
<dbReference type="Pfam" id="PF00271">
    <property type="entry name" value="Helicase_C"/>
    <property type="match status" value="1"/>
</dbReference>
<dbReference type="Pfam" id="PF04408">
    <property type="entry name" value="WHD_HA2"/>
    <property type="match status" value="1"/>
</dbReference>
<keyword evidence="1" id="KW-0547">Nucleotide-binding</keyword>
<dbReference type="PANTHER" id="PTHR18934:SF267">
    <property type="entry name" value="ATP-DEPENDENT RNA HELICASE YLR419W-RELATED"/>
    <property type="match status" value="1"/>
</dbReference>
<evidence type="ECO:0000256" key="3">
    <source>
        <dbReference type="ARBA" id="ARBA00022806"/>
    </source>
</evidence>
<feature type="region of interest" description="Disordered" evidence="5">
    <location>
        <begin position="1"/>
        <end position="47"/>
    </location>
</feature>
<evidence type="ECO:0000313" key="9">
    <source>
        <dbReference type="Proteomes" id="UP000002630"/>
    </source>
</evidence>
<dbReference type="InterPro" id="IPR048333">
    <property type="entry name" value="HA2_WH"/>
</dbReference>
<feature type="compositionally biased region" description="Low complexity" evidence="5">
    <location>
        <begin position="9"/>
        <end position="27"/>
    </location>
</feature>
<dbReference type="CDD" id="cd11605">
    <property type="entry name" value="RWD_DRWD_ELF-like"/>
    <property type="match status" value="1"/>
</dbReference>
<dbReference type="InterPro" id="IPR027417">
    <property type="entry name" value="P-loop_NTPase"/>
</dbReference>
<dbReference type="CDD" id="cd17917">
    <property type="entry name" value="DEXHc_RHA-like"/>
    <property type="match status" value="1"/>
</dbReference>
<evidence type="ECO:0000256" key="4">
    <source>
        <dbReference type="ARBA" id="ARBA00022840"/>
    </source>
</evidence>
<feature type="region of interest" description="Disordered" evidence="5">
    <location>
        <begin position="905"/>
        <end position="953"/>
    </location>
</feature>
<feature type="region of interest" description="Disordered" evidence="5">
    <location>
        <begin position="148"/>
        <end position="196"/>
    </location>
</feature>
<reference evidence="8 9" key="1">
    <citation type="journal article" date="2010" name="Nature">
        <title>The Ectocarpus genome and the independent evolution of multicellularity in brown algae.</title>
        <authorList>
            <person name="Cock J.M."/>
            <person name="Sterck L."/>
            <person name="Rouze P."/>
            <person name="Scornet D."/>
            <person name="Allen A.E."/>
            <person name="Amoutzias G."/>
            <person name="Anthouard V."/>
            <person name="Artiguenave F."/>
            <person name="Aury J.M."/>
            <person name="Badger J.H."/>
            <person name="Beszteri B."/>
            <person name="Billiau K."/>
            <person name="Bonnet E."/>
            <person name="Bothwell J.H."/>
            <person name="Bowler C."/>
            <person name="Boyen C."/>
            <person name="Brownlee C."/>
            <person name="Carrano C.J."/>
            <person name="Charrier B."/>
            <person name="Cho G.Y."/>
            <person name="Coelho S.M."/>
            <person name="Collen J."/>
            <person name="Corre E."/>
            <person name="Da Silva C."/>
            <person name="Delage L."/>
            <person name="Delaroque N."/>
            <person name="Dittami S.M."/>
            <person name="Doulbeau S."/>
            <person name="Elias M."/>
            <person name="Farnham G."/>
            <person name="Gachon C.M."/>
            <person name="Gschloessl B."/>
            <person name="Heesch S."/>
            <person name="Jabbari K."/>
            <person name="Jubin C."/>
            <person name="Kawai H."/>
            <person name="Kimura K."/>
            <person name="Kloareg B."/>
            <person name="Kupper F.C."/>
            <person name="Lang D."/>
            <person name="Le Bail A."/>
            <person name="Leblanc C."/>
            <person name="Lerouge P."/>
            <person name="Lohr M."/>
            <person name="Lopez P.J."/>
            <person name="Martens C."/>
            <person name="Maumus F."/>
            <person name="Michel G."/>
            <person name="Miranda-Saavedra D."/>
            <person name="Morales J."/>
            <person name="Moreau H."/>
            <person name="Motomura T."/>
            <person name="Nagasato C."/>
            <person name="Napoli C.A."/>
            <person name="Nelson D.R."/>
            <person name="Nyvall-Collen P."/>
            <person name="Peters A.F."/>
            <person name="Pommier C."/>
            <person name="Potin P."/>
            <person name="Poulain J."/>
            <person name="Quesneville H."/>
            <person name="Read B."/>
            <person name="Rensing S.A."/>
            <person name="Ritter A."/>
            <person name="Rousvoal S."/>
            <person name="Samanta M."/>
            <person name="Samson G."/>
            <person name="Schroeder D.C."/>
            <person name="Segurens B."/>
            <person name="Strittmatter M."/>
            <person name="Tonon T."/>
            <person name="Tregear J.W."/>
            <person name="Valentin K."/>
            <person name="von Dassow P."/>
            <person name="Yamagishi T."/>
            <person name="Van de Peer Y."/>
            <person name="Wincker P."/>
        </authorList>
    </citation>
    <scope>NUCLEOTIDE SEQUENCE [LARGE SCALE GENOMIC DNA]</scope>
    <source>
        <strain evidence="9">Ec32 / CCAP1310/4</strain>
    </source>
</reference>
<dbReference type="InterPro" id="IPR011545">
    <property type="entry name" value="DEAD/DEAH_box_helicase_dom"/>
</dbReference>
<dbReference type="SUPFAM" id="SSF54495">
    <property type="entry name" value="UBC-like"/>
    <property type="match status" value="1"/>
</dbReference>
<keyword evidence="2" id="KW-0378">Hydrolase</keyword>
<organism evidence="8 9">
    <name type="scientific">Ectocarpus siliculosus</name>
    <name type="common">Brown alga</name>
    <name type="synonym">Conferva siliculosa</name>
    <dbReference type="NCBI Taxonomy" id="2880"/>
    <lineage>
        <taxon>Eukaryota</taxon>
        <taxon>Sar</taxon>
        <taxon>Stramenopiles</taxon>
        <taxon>Ochrophyta</taxon>
        <taxon>PX clade</taxon>
        <taxon>Phaeophyceae</taxon>
        <taxon>Ectocarpales</taxon>
        <taxon>Ectocarpaceae</taxon>
        <taxon>Ectocarpus</taxon>
    </lineage>
</organism>
<dbReference type="GO" id="GO:0016787">
    <property type="term" value="F:hydrolase activity"/>
    <property type="evidence" value="ECO:0007669"/>
    <property type="project" value="UniProtKB-KW"/>
</dbReference>
<keyword evidence="4" id="KW-0067">ATP-binding</keyword>
<dbReference type="OMA" id="WQRTPMQ"/>
<evidence type="ECO:0000256" key="2">
    <source>
        <dbReference type="ARBA" id="ARBA00022801"/>
    </source>
</evidence>
<dbReference type="Pfam" id="PF21010">
    <property type="entry name" value="HA2_C"/>
    <property type="match status" value="1"/>
</dbReference>
<dbReference type="STRING" id="2880.D8LSE8"/>
<dbReference type="InterPro" id="IPR016135">
    <property type="entry name" value="UBQ-conjugating_enzyme/RWD"/>
</dbReference>
<accession>D8LSE8</accession>
<gene>
    <name evidence="8" type="ORF">Esi_0072_0059</name>
</gene>
<evidence type="ECO:0000313" key="8">
    <source>
        <dbReference type="EMBL" id="CBN75205.1"/>
    </source>
</evidence>
<dbReference type="PROSITE" id="PS51192">
    <property type="entry name" value="HELICASE_ATP_BIND_1"/>
    <property type="match status" value="1"/>
</dbReference>
<proteinExistence type="predicted"/>
<feature type="compositionally biased region" description="Gly residues" evidence="5">
    <location>
        <begin position="628"/>
        <end position="651"/>
    </location>
</feature>
<keyword evidence="3" id="KW-0347">Helicase</keyword>
<evidence type="ECO:0000256" key="5">
    <source>
        <dbReference type="SAM" id="MobiDB-lite"/>
    </source>
</evidence>
<dbReference type="Gene3D" id="1.20.120.1080">
    <property type="match status" value="1"/>
</dbReference>
<dbReference type="SMART" id="SM00490">
    <property type="entry name" value="HELICc"/>
    <property type="match status" value="1"/>
</dbReference>
<dbReference type="GO" id="GO:0003723">
    <property type="term" value="F:RNA binding"/>
    <property type="evidence" value="ECO:0007669"/>
    <property type="project" value="TreeGrafter"/>
</dbReference>
<name>D8LSE8_ECTSI</name>
<dbReference type="EMBL" id="FN648949">
    <property type="protein sequence ID" value="CBN75205.1"/>
    <property type="molecule type" value="Genomic_DNA"/>
</dbReference>
<feature type="compositionally biased region" description="Gly residues" evidence="5">
    <location>
        <begin position="940"/>
        <end position="950"/>
    </location>
</feature>
<dbReference type="PANTHER" id="PTHR18934">
    <property type="entry name" value="ATP-DEPENDENT RNA HELICASE"/>
    <property type="match status" value="1"/>
</dbReference>
<feature type="compositionally biased region" description="Basic and acidic residues" evidence="5">
    <location>
        <begin position="148"/>
        <end position="177"/>
    </location>
</feature>
<dbReference type="Gene3D" id="3.40.50.300">
    <property type="entry name" value="P-loop containing nucleotide triphosphate hydrolases"/>
    <property type="match status" value="2"/>
</dbReference>
<evidence type="ECO:0000256" key="1">
    <source>
        <dbReference type="ARBA" id="ARBA00022741"/>
    </source>
</evidence>
<dbReference type="GO" id="GO:0004386">
    <property type="term" value="F:helicase activity"/>
    <property type="evidence" value="ECO:0007669"/>
    <property type="project" value="UniProtKB-KW"/>
</dbReference>
<feature type="compositionally biased region" description="Gly residues" evidence="5">
    <location>
        <begin position="597"/>
        <end position="606"/>
    </location>
</feature>
<dbReference type="InterPro" id="IPR007502">
    <property type="entry name" value="Helicase-assoc_dom"/>
</dbReference>
<protein>
    <submittedName>
        <fullName evidence="8">Uncharacterized protein</fullName>
    </submittedName>
</protein>
<dbReference type="InterPro" id="IPR014001">
    <property type="entry name" value="Helicase_ATP-bd"/>
</dbReference>
<dbReference type="FunFam" id="1.20.120.1080:FF:000002">
    <property type="entry name" value="Putative ATP-dependent RNA helicase DHX36"/>
    <property type="match status" value="1"/>
</dbReference>
<feature type="region of interest" description="Disordered" evidence="5">
    <location>
        <begin position="597"/>
        <end position="692"/>
    </location>
</feature>
<keyword evidence="9" id="KW-1185">Reference proteome</keyword>
<dbReference type="OrthoDB" id="5600252at2759"/>
<dbReference type="Pfam" id="PF26026">
    <property type="entry name" value="RNA_hel_CTD"/>
    <property type="match status" value="1"/>
</dbReference>
<dbReference type="PROSITE" id="PS51194">
    <property type="entry name" value="HELICASE_CTER"/>
    <property type="match status" value="1"/>
</dbReference>
<dbReference type="EMBL" id="FN649736">
    <property type="protein sequence ID" value="CBN75205.1"/>
    <property type="molecule type" value="Genomic_DNA"/>
</dbReference>
<dbReference type="InterPro" id="IPR011709">
    <property type="entry name" value="DEAD-box_helicase_OB_fold"/>
</dbReference>
<dbReference type="InParanoid" id="D8LSE8"/>
<feature type="compositionally biased region" description="Basic and acidic residues" evidence="5">
    <location>
        <begin position="670"/>
        <end position="688"/>
    </location>
</feature>
<feature type="domain" description="Helicase C-terminal" evidence="7">
    <location>
        <begin position="1009"/>
        <end position="1188"/>
    </location>
</feature>
<dbReference type="SUPFAM" id="SSF52540">
    <property type="entry name" value="P-loop containing nucleoside triphosphate hydrolases"/>
    <property type="match status" value="1"/>
</dbReference>
<dbReference type="InterPro" id="IPR001650">
    <property type="entry name" value="Helicase_C-like"/>
</dbReference>
<dbReference type="SMART" id="SM00487">
    <property type="entry name" value="DEXDc"/>
    <property type="match status" value="1"/>
</dbReference>
<dbReference type="eggNOG" id="KOG0920">
    <property type="taxonomic scope" value="Eukaryota"/>
</dbReference>
<dbReference type="GO" id="GO:0005524">
    <property type="term" value="F:ATP binding"/>
    <property type="evidence" value="ECO:0007669"/>
    <property type="project" value="UniProtKB-KW"/>
</dbReference>
<sequence>MPSKKKSAPRGAGPGARPAAADPGIDIVFDKPKPKARGHRQRGAGTVMVDRGGVERDGVTVLSWQRLPSQLVQQHADRLQMKRPHFHPVQPSEPGLFRFRVVLPDRKNNAKDMAFCPTESFHTAAQGKEHAALLALLKLQGDQPLERKLPEPYKWEKAKKAREDKAKEEKEKQKAEAKPTLGDSLWGSSVEKEEEQKKKNEAIRRAAEGPAAVVLKADTKFVSRFEADKARADKEKVVKDRKRKAEARARSNTDMKVMMSARLRKILEEALGLTEERERQRDGGAEHHGLTLDGLEGTDRAALEKVQGMGFPADDVLRAVDACPGEEGETLGQRADALLEWLCLHLEEAELPKGFDPRGRNLDVIRPGQDFGVAAAIAGASTDEEENGSDSLDAGLLRPLKILAGGLVPASARKQGGGGGGGGGAAGLDAELMTEEEGREAVDEEVMSLEAIYDGAVAVAPNMPEGAYLLSFDLTNLASLPTKAWLDVWVPQAGGVGGYPSEAPPVALVRGPDLLAAGLLHAAQVALARRAKSLIGNPAVYDILMWALDELPAMLALPATGRAARRKEAAAAAAISASVGYGSPGVSVAAAGGGGGGNSAKGGGEGGVDRSVRPRLPGTEPLWSGGASSLGGGSGGRDRGGGGGRGGGRGGVRQQQQRGRGSGGGGLPPGERKRGREKVEASREFESRRRQRAALPAAKAKAEFLSLARRSQVVLVSGETGCGKTTQIPQFLLEEWEEGGGPGGGPDDLRVLVTQPRRIAAVGVAQRVADERCERLGAGVGYKIRGESKAGPDTRLLFCTTGLLLRRMQGDPRLEELTHLVVDEVHERHLDADFLLALLIGILPKRPKLKVILMSATLDTARFAAYFGGLPGLPGGKTPVLHIPGRTFPVRDLYLEDAIAATGHRPRLKRKQASATPGTTGGGGDSPAAAPSAKPHEKSGGGAGRPGGLQGPNHWLQEFEEEDNNKEDLPQRERERGALGGLDMDRVDKDHLHYKLLVSLVLYAVSPQGERELGLRGGEEEDDGGDRGVSGSVLVFMPGTMEIDRLCRELEHATEGGQGLFVLPLHGSLPPQRQRAVFDPPPRGKRKVVVSTNIAETSITIPDATVVLDSCRVKEMGYDVARQMPRLQESWASQDSLTQRKGRAGRVREGVSFKLLRRKTFARLPAHGTPEIKRVPLDHLVLQIKALGVEEHPSVVLARALDPPDPKAVQDAVDVLTDLKALGEGAELTPLGWHLAALPCPVQVGKMLIYGAVLGCLSPLLSIAAGLSCRSPFLSSGDPEKREAIDAAKKRMAAAGGGRSNHTLLAALAGIGFIASSRAAFDPRASVNAQARSWRAVKAAVCAGLYPRVMRVRRPMEKFVDLVGVGAVPVRHTAKEFQFFTRSRGPDSGPGKDDRVFIHPSSINFRTNDWSCPWLVYHERVHTSRVFVRDCTEVSPYALLLFGGQVAVQAGLGRIAVDEWVRFEAVGRIAALVNRLRQRLDGMLWEKIQDPRLDVAGSKLSEALVELLQTDGMG</sequence>
<dbReference type="InterPro" id="IPR059023">
    <property type="entry name" value="RNA_hel_CTD"/>
</dbReference>
<dbReference type="SMART" id="SM00847">
    <property type="entry name" value="HA2"/>
    <property type="match status" value="1"/>
</dbReference>
<dbReference type="Pfam" id="PF00270">
    <property type="entry name" value="DEAD"/>
    <property type="match status" value="1"/>
</dbReference>
<dbReference type="CDD" id="cd18791">
    <property type="entry name" value="SF2_C_RHA"/>
    <property type="match status" value="1"/>
</dbReference>